<name>A0A848EVS5_MEGEL</name>
<keyword evidence="2" id="KW-1277">Toxin-antitoxin system</keyword>
<dbReference type="Proteomes" id="UP000536773">
    <property type="component" value="Unassembled WGS sequence"/>
</dbReference>
<sequence>MKDMSHPLPKSHILVKRYRKFANFLKMTSNKNFQRFMLWIQHYIQLKFNEKEFKSTFLPKYEEGQIIFVDFGCGISHEFSYPHYAVVLNLHDRKKSNLLTVVPMTSKKPKHKILKPWEHELQCTVPDLLAMKVMSKFDLQKPEYKNLRNDVIQLFLQNTTKEEFDKRHHELIERGVQAIYNNNYDIMSFREKMKQGSIVETNQIRTISKSRIIFPTKKSHPLYDIKVDKQDLSIIKWKIMKNIVIDIIDKPDEERI</sequence>
<accession>A0A848EVS5</accession>
<evidence type="ECO:0000256" key="2">
    <source>
        <dbReference type="ARBA" id="ARBA00022649"/>
    </source>
</evidence>
<dbReference type="Pfam" id="PF02452">
    <property type="entry name" value="PemK_toxin"/>
    <property type="match status" value="1"/>
</dbReference>
<dbReference type="Gene3D" id="2.30.30.110">
    <property type="match status" value="1"/>
</dbReference>
<comment type="caution">
    <text evidence="3">The sequence shown here is derived from an EMBL/GenBank/DDBJ whole genome shotgun (WGS) entry which is preliminary data.</text>
</comment>
<proteinExistence type="inferred from homology"/>
<dbReference type="SUPFAM" id="SSF50118">
    <property type="entry name" value="Cell growth inhibitor/plasmid maintenance toxic component"/>
    <property type="match status" value="1"/>
</dbReference>
<reference evidence="3 4" key="1">
    <citation type="submission" date="2020-04" db="EMBL/GenBank/DDBJ databases">
        <authorList>
            <person name="Hitch T.C.A."/>
            <person name="Wylensek D."/>
            <person name="Clavel T."/>
        </authorList>
    </citation>
    <scope>NUCLEOTIDE SEQUENCE [LARGE SCALE GENOMIC DNA]</scope>
    <source>
        <strain evidence="3 4">WCA-386-APC-2A</strain>
    </source>
</reference>
<evidence type="ECO:0000256" key="1">
    <source>
        <dbReference type="ARBA" id="ARBA00007521"/>
    </source>
</evidence>
<evidence type="ECO:0000313" key="4">
    <source>
        <dbReference type="Proteomes" id="UP000536773"/>
    </source>
</evidence>
<dbReference type="RefSeq" id="WP_169013762.1">
    <property type="nucleotide sequence ID" value="NZ_CAMIZF010000012.1"/>
</dbReference>
<dbReference type="EMBL" id="JABBJH010000012">
    <property type="protein sequence ID" value="NMK39537.1"/>
    <property type="molecule type" value="Genomic_DNA"/>
</dbReference>
<protein>
    <submittedName>
        <fullName evidence="3">Type II toxin-antitoxin system PemK/MazF family toxin</fullName>
    </submittedName>
</protein>
<gene>
    <name evidence="3" type="ORF">HG933_09180</name>
</gene>
<dbReference type="AlphaFoldDB" id="A0A848EVS5"/>
<dbReference type="GO" id="GO:0003677">
    <property type="term" value="F:DNA binding"/>
    <property type="evidence" value="ECO:0007669"/>
    <property type="project" value="InterPro"/>
</dbReference>
<evidence type="ECO:0000313" key="3">
    <source>
        <dbReference type="EMBL" id="NMK39537.1"/>
    </source>
</evidence>
<dbReference type="InterPro" id="IPR003477">
    <property type="entry name" value="PemK-like"/>
</dbReference>
<organism evidence="3 4">
    <name type="scientific">Megasphaera elsdenii</name>
    <dbReference type="NCBI Taxonomy" id="907"/>
    <lineage>
        <taxon>Bacteria</taxon>
        <taxon>Bacillati</taxon>
        <taxon>Bacillota</taxon>
        <taxon>Negativicutes</taxon>
        <taxon>Veillonellales</taxon>
        <taxon>Veillonellaceae</taxon>
        <taxon>Megasphaera</taxon>
    </lineage>
</organism>
<comment type="similarity">
    <text evidence="1">Belongs to the PemK/MazF family.</text>
</comment>
<dbReference type="InterPro" id="IPR011067">
    <property type="entry name" value="Plasmid_toxin/cell-grow_inhib"/>
</dbReference>